<dbReference type="Gene3D" id="3.40.50.300">
    <property type="entry name" value="P-loop containing nucleotide triphosphate hydrolases"/>
    <property type="match status" value="1"/>
</dbReference>
<dbReference type="EMBL" id="MUJZ01040150">
    <property type="protein sequence ID" value="OTF75827.1"/>
    <property type="molecule type" value="Genomic_DNA"/>
</dbReference>
<dbReference type="InterPro" id="IPR003593">
    <property type="entry name" value="AAA+_ATPase"/>
</dbReference>
<dbReference type="PROSITE" id="PS50893">
    <property type="entry name" value="ABC_TRANSPORTER_2"/>
    <property type="match status" value="1"/>
</dbReference>
<dbReference type="SMART" id="SM00382">
    <property type="entry name" value="AAA"/>
    <property type="match status" value="1"/>
</dbReference>
<comment type="similarity">
    <text evidence="2">Belongs to the ABC transporter superfamily. ABCG family. Eye pigment precursor importer (TC 3.A.1.204) subfamily.</text>
</comment>
<sequence length="420" mass="48412">GGGKIILQRLNGHLLFNTLNAFLGPSGTGKTTLLNCLNGTLRTGLTMDSELYLNRYYNDNMMNKSPIIRFVEQHVHETIIGIMTVKEILYYAFSFKNSPKSSTSMNKHIEMILSELLLDPSILDNRFDHCSGGEQKRIAIAQELMSTEMPSFLFIDEPTTGLDSHAALLMIRCLRNLLDNHQQNRLTIITSIHTPNSEIMNLFDKIFILSRGGLCIYSGSPKLLSNNICEQLQSNDDDDDDRSPIEQYMRIACKGIDNDNVRKLAMKCLNDENEILRPLVDRMQFLDNGLSIHHKSFRFEDFLLQLTRMFNLIFIKQFKNRIFTLFTSFVLFFAHSIMFDPKMVEPNVCTWIEDHDQIWSNLTCPEKVNNEFLIESYLHYQSFAIMFFGYLLITLSSIAFGELIKVIQNEHRNGKLMNSL</sequence>
<keyword evidence="8 9" id="KW-0472">Membrane</keyword>
<dbReference type="AlphaFoldDB" id="A0A1Y3B6K1"/>
<dbReference type="OrthoDB" id="66620at2759"/>
<evidence type="ECO:0000313" key="12">
    <source>
        <dbReference type="Proteomes" id="UP000194236"/>
    </source>
</evidence>
<feature type="domain" description="ABC transporter" evidence="10">
    <location>
        <begin position="1"/>
        <end position="236"/>
    </location>
</feature>
<evidence type="ECO:0000256" key="9">
    <source>
        <dbReference type="SAM" id="Phobius"/>
    </source>
</evidence>
<keyword evidence="4 9" id="KW-0812">Transmembrane</keyword>
<comment type="subcellular location">
    <subcellularLocation>
        <location evidence="1">Membrane</location>
        <topology evidence="1">Multi-pass membrane protein</topology>
    </subcellularLocation>
</comment>
<dbReference type="Proteomes" id="UP000194236">
    <property type="component" value="Unassembled WGS sequence"/>
</dbReference>
<comment type="caution">
    <text evidence="11">The sequence shown here is derived from an EMBL/GenBank/DDBJ whole genome shotgun (WGS) entry which is preliminary data.</text>
</comment>
<evidence type="ECO:0000259" key="10">
    <source>
        <dbReference type="PROSITE" id="PS50893"/>
    </source>
</evidence>
<dbReference type="PROSITE" id="PS00211">
    <property type="entry name" value="ABC_TRANSPORTER_1"/>
    <property type="match status" value="1"/>
</dbReference>
<evidence type="ECO:0000313" key="11">
    <source>
        <dbReference type="EMBL" id="OTF75827.1"/>
    </source>
</evidence>
<keyword evidence="7 9" id="KW-1133">Transmembrane helix</keyword>
<feature type="transmembrane region" description="Helical" evidence="9">
    <location>
        <begin position="318"/>
        <end position="338"/>
    </location>
</feature>
<dbReference type="GO" id="GO:0042626">
    <property type="term" value="F:ATPase-coupled transmembrane transporter activity"/>
    <property type="evidence" value="ECO:0007669"/>
    <property type="project" value="TreeGrafter"/>
</dbReference>
<dbReference type="PANTHER" id="PTHR48041">
    <property type="entry name" value="ABC TRANSPORTER G FAMILY MEMBER 28"/>
    <property type="match status" value="1"/>
</dbReference>
<dbReference type="Pfam" id="PF00005">
    <property type="entry name" value="ABC_tran"/>
    <property type="match status" value="1"/>
</dbReference>
<evidence type="ECO:0000256" key="7">
    <source>
        <dbReference type="ARBA" id="ARBA00022989"/>
    </source>
</evidence>
<dbReference type="InterPro" id="IPR027417">
    <property type="entry name" value="P-loop_NTPase"/>
</dbReference>
<evidence type="ECO:0000256" key="8">
    <source>
        <dbReference type="ARBA" id="ARBA00023136"/>
    </source>
</evidence>
<evidence type="ECO:0000256" key="1">
    <source>
        <dbReference type="ARBA" id="ARBA00004141"/>
    </source>
</evidence>
<keyword evidence="6" id="KW-0067">ATP-binding</keyword>
<keyword evidence="12" id="KW-1185">Reference proteome</keyword>
<name>A0A1Y3B6K1_EURMA</name>
<dbReference type="SUPFAM" id="SSF52540">
    <property type="entry name" value="P-loop containing nucleoside triphosphate hydrolases"/>
    <property type="match status" value="1"/>
</dbReference>
<evidence type="ECO:0000256" key="3">
    <source>
        <dbReference type="ARBA" id="ARBA00022448"/>
    </source>
</evidence>
<dbReference type="InterPro" id="IPR050352">
    <property type="entry name" value="ABCG_transporters"/>
</dbReference>
<dbReference type="InterPro" id="IPR003439">
    <property type="entry name" value="ABC_transporter-like_ATP-bd"/>
</dbReference>
<evidence type="ECO:0000256" key="4">
    <source>
        <dbReference type="ARBA" id="ARBA00022692"/>
    </source>
</evidence>
<keyword evidence="5" id="KW-0547">Nucleotide-binding</keyword>
<dbReference type="GO" id="GO:0016020">
    <property type="term" value="C:membrane"/>
    <property type="evidence" value="ECO:0007669"/>
    <property type="project" value="UniProtKB-SubCell"/>
</dbReference>
<gene>
    <name evidence="11" type="ORF">BLA29_005656</name>
</gene>
<evidence type="ECO:0000256" key="6">
    <source>
        <dbReference type="ARBA" id="ARBA00022840"/>
    </source>
</evidence>
<reference evidence="11 12" key="1">
    <citation type="submission" date="2017-03" db="EMBL/GenBank/DDBJ databases">
        <title>Genome Survey of Euroglyphus maynei.</title>
        <authorList>
            <person name="Arlian L.G."/>
            <person name="Morgan M.S."/>
            <person name="Rider S.D."/>
        </authorList>
    </citation>
    <scope>NUCLEOTIDE SEQUENCE [LARGE SCALE GENOMIC DNA]</scope>
    <source>
        <strain evidence="11">Arlian Lab</strain>
        <tissue evidence="11">Whole body</tissue>
    </source>
</reference>
<dbReference type="PANTHER" id="PTHR48041:SF139">
    <property type="entry name" value="PROTEIN SCARLET"/>
    <property type="match status" value="1"/>
</dbReference>
<protein>
    <recommendedName>
        <fullName evidence="10">ABC transporter domain-containing protein</fullName>
    </recommendedName>
</protein>
<feature type="non-terminal residue" evidence="11">
    <location>
        <position position="1"/>
    </location>
</feature>
<evidence type="ECO:0000256" key="5">
    <source>
        <dbReference type="ARBA" id="ARBA00022741"/>
    </source>
</evidence>
<accession>A0A1Y3B6K1</accession>
<dbReference type="InterPro" id="IPR017871">
    <property type="entry name" value="ABC_transporter-like_CS"/>
</dbReference>
<organism evidence="11 12">
    <name type="scientific">Euroglyphus maynei</name>
    <name type="common">Mayne's house dust mite</name>
    <dbReference type="NCBI Taxonomy" id="6958"/>
    <lineage>
        <taxon>Eukaryota</taxon>
        <taxon>Metazoa</taxon>
        <taxon>Ecdysozoa</taxon>
        <taxon>Arthropoda</taxon>
        <taxon>Chelicerata</taxon>
        <taxon>Arachnida</taxon>
        <taxon>Acari</taxon>
        <taxon>Acariformes</taxon>
        <taxon>Sarcoptiformes</taxon>
        <taxon>Astigmata</taxon>
        <taxon>Psoroptidia</taxon>
        <taxon>Analgoidea</taxon>
        <taxon>Pyroglyphidae</taxon>
        <taxon>Pyroglyphinae</taxon>
        <taxon>Euroglyphus</taxon>
    </lineage>
</organism>
<keyword evidence="3" id="KW-0813">Transport</keyword>
<evidence type="ECO:0000256" key="2">
    <source>
        <dbReference type="ARBA" id="ARBA00005814"/>
    </source>
</evidence>
<proteinExistence type="inferred from homology"/>
<feature type="transmembrane region" description="Helical" evidence="9">
    <location>
        <begin position="383"/>
        <end position="407"/>
    </location>
</feature>
<dbReference type="GO" id="GO:0005524">
    <property type="term" value="F:ATP binding"/>
    <property type="evidence" value="ECO:0007669"/>
    <property type="project" value="UniProtKB-KW"/>
</dbReference>
<dbReference type="GO" id="GO:0016887">
    <property type="term" value="F:ATP hydrolysis activity"/>
    <property type="evidence" value="ECO:0007669"/>
    <property type="project" value="InterPro"/>
</dbReference>